<name>A0AAP0QBF0_9ROSI</name>
<protein>
    <submittedName>
        <fullName evidence="1">Uncharacterized protein</fullName>
    </submittedName>
</protein>
<keyword evidence="2" id="KW-1185">Reference proteome</keyword>
<comment type="caution">
    <text evidence="1">The sequence shown here is derived from an EMBL/GenBank/DDBJ whole genome shotgun (WGS) entry which is preliminary data.</text>
</comment>
<sequence length="174" mass="20392">MSLQVDEEIEVPFLFGVNAFEKAFQFPPFWLEYNKKDVFYVKQWEYSLDEKYPHIVYHEHCKACDAEQLEPSSMEDAGSDKMEEELVKGRSSRVSWEKIDVSFHHCKQRFAAHSVIQVTLSLSPVQWDMLMHMCACKLTHSLTAHECLRALTKTLDKCMLLFEITMYENFPAVV</sequence>
<proteinExistence type="predicted"/>
<dbReference type="AlphaFoldDB" id="A0AAP0QBF0"/>
<reference evidence="1 2" key="1">
    <citation type="submission" date="2024-05" db="EMBL/GenBank/DDBJ databases">
        <title>Haplotype-resolved chromosome-level genome assembly of Huyou (Citrus changshanensis).</title>
        <authorList>
            <person name="Miao C."/>
            <person name="Chen W."/>
            <person name="Wu Y."/>
            <person name="Wang L."/>
            <person name="Zhao S."/>
            <person name="Grierson D."/>
            <person name="Xu C."/>
            <person name="Chen K."/>
        </authorList>
    </citation>
    <scope>NUCLEOTIDE SEQUENCE [LARGE SCALE GENOMIC DNA]</scope>
    <source>
        <strain evidence="1">01-14</strain>
        <tissue evidence="1">Leaf</tissue>
    </source>
</reference>
<dbReference type="EMBL" id="JBCGBO010000024">
    <property type="protein sequence ID" value="KAK9181461.1"/>
    <property type="molecule type" value="Genomic_DNA"/>
</dbReference>
<evidence type="ECO:0000313" key="1">
    <source>
        <dbReference type="EMBL" id="KAK9181461.1"/>
    </source>
</evidence>
<organism evidence="1 2">
    <name type="scientific">Citrus x changshan-huyou</name>
    <dbReference type="NCBI Taxonomy" id="2935761"/>
    <lineage>
        <taxon>Eukaryota</taxon>
        <taxon>Viridiplantae</taxon>
        <taxon>Streptophyta</taxon>
        <taxon>Embryophyta</taxon>
        <taxon>Tracheophyta</taxon>
        <taxon>Spermatophyta</taxon>
        <taxon>Magnoliopsida</taxon>
        <taxon>eudicotyledons</taxon>
        <taxon>Gunneridae</taxon>
        <taxon>Pentapetalae</taxon>
        <taxon>rosids</taxon>
        <taxon>malvids</taxon>
        <taxon>Sapindales</taxon>
        <taxon>Rutaceae</taxon>
        <taxon>Aurantioideae</taxon>
        <taxon>Citrus</taxon>
    </lineage>
</organism>
<evidence type="ECO:0000313" key="2">
    <source>
        <dbReference type="Proteomes" id="UP001428341"/>
    </source>
</evidence>
<gene>
    <name evidence="1" type="ORF">WN944_024598</name>
</gene>
<dbReference type="Proteomes" id="UP001428341">
    <property type="component" value="Unassembled WGS sequence"/>
</dbReference>
<accession>A0AAP0QBF0</accession>